<reference evidence="3" key="1">
    <citation type="journal article" date="2019" name="Nat. Commun.">
        <title>Expansion of phycobilisome linker gene families in mesophilic red algae.</title>
        <authorList>
            <person name="Lee J."/>
            <person name="Kim D."/>
            <person name="Bhattacharya D."/>
            <person name="Yoon H.S."/>
        </authorList>
    </citation>
    <scope>NUCLEOTIDE SEQUENCE [LARGE SCALE GENOMIC DNA]</scope>
    <source>
        <strain evidence="3">CCMP 1328</strain>
    </source>
</reference>
<gene>
    <name evidence="2" type="ORF">FVE85_9137</name>
</gene>
<accession>A0A5J4YNU3</accession>
<keyword evidence="3" id="KW-1185">Reference proteome</keyword>
<dbReference type="Proteomes" id="UP000324585">
    <property type="component" value="Unassembled WGS sequence"/>
</dbReference>
<name>A0A5J4YNU3_PORPP</name>
<sequence>MERGASRGVGTRDGFEAGCHWELIDDALHSSHAQKYPTLGMEALMFPARGKDVGSIFVGDDALLTKSALSITQTVSESSAVRSQAFGRFLLRTGDTCEAPLLCVLTATAVHLCDPHLETNDELSKERCFTVLASYRLRGGVAVRALQRQSHEHAPDSIFVLTSTGCWAVFTATLHGHGNITLSCVGLGLIPADSHAKAQCKSGSSSEAPFPDVRDQHLHASRVPEYDIVCAQEIDLVASGTYVVRARVFVDCLTLLVILFCPQNFGPRSICKGKALTVYVGPTSRTDLFRCDPVNAVVHPIKNIHSREMRKPSASSQDLKRPFDNRTDFDDDESDTSPHSWADYSYFADCSAELSLRVTVPCFKATAGSTKEHMAGTFMCVEASFDPAKMAFSNWQVFSSSDSREARTMSWLPGSQSRDFDFGGPHDHNTILFCGMTFFGDDSLENSTGTPPQAAQVHQLFLLEYGLVIDDEAAQSYASLGSIFDHEGAGGSMQAFDRLVCATKFVQQQNCPSRGSHLFLLVFGCKSLGLLGISRDSRQVSKCVVSLTCWRNSPASIVPSSSSSFALYASSCSPQSVDGQVELRIAYPQDTMNACGRDVVHMKILCVQPQHRLGIHRILRNWQAVQRSLLGFGSRYGLGSFETACVISAKADHQALDVTESQVLVVRTHRERVILPRAETCVSEHERIQVEIWNAGRPVVSKRSRALIAPGLWPDLHFCTLRASQHGYDQGVSAEAISHMILFVSIPMLNSTLVLKWKGEASGGLLSFDRSSAMDDMEEIHGACTSEMTLAGSMWSYTKAGKVIVVQVTPRRVLAYALDSDSFRVEHMRAAEQPDLLASSIYVDCRESKQLPMVVAFDSRGIVCFVLKAQHEGNDTLVWEERVVPVIGVSAICPFRHRNQDILAVSVWSSSFENSRQDGRFMIRWFGLPTLDWLGESPIWQALPEKEKKGKRSAGYEQRNIATVKSMCTFYSPHAGMRDEAKCSDVTFLACGTTDGLVYVLHVDELQVRPIFSFRLGVTEVHVKAGSDRSVSNGSTLLVMGDAGQHFAHVRVQPHAPGGSASFSSHSHTPYAFDVERLVPVTQDGFGQYQPTLASSLAIVPSQSPPIQHPVGSVAKNATRSSATAVWISADGVLHFGLVDERQTLVPLRVQELGMSAHENRLDTTMSANVRKVFFDRRLCVCLVSCLDGQLLVLNEALQLLAGHGLSKCFASPGECVIDARSITMRTRPRIVLLTHTSGAHADSPQRVSTSRLYILFFDYMGRVVVQSVRLNSLGARQLFISAMEVLEGEHALLALSAAQGSTSVWALEQDPACEQTVLAVCVDEFVTAHALVAEMVSVSVEEQVPLSARSFLIASLHVNGSVSLALLVLNGLGAAAQDIGCKLVCLKLPDSWRTVGAVQSVRFISPTELCVMDVLGNVLSLAICMHWQAQQVWTLLESILVSADPSLGTPRAARWIDESIGPWAIYSFSSPDLRCTLLPGAVLMDRVHLGIPVHHYSGEEEERDDAYSAFECDLISVSAEGHAELVHGFGLTGGDSTTQRLRSIPSELLKTIDRRLYWAHRVLVLKYAFRFFGLARFALTGLQEGDDEDHDRDGLTGSDHEQRLDADAALACSVLSFPLLCNRSVRVISLDFLLSRSTISAGRDAPCLLQTSLGKTESTDEDLDPFPLMGDDEDVHDSHVLQPYDDLLAFLGNHFAYGPEAPGVNIDHEKGSKDVIAEESTFSFHSK</sequence>
<organism evidence="2 3">
    <name type="scientific">Porphyridium purpureum</name>
    <name type="common">Red alga</name>
    <name type="synonym">Porphyridium cruentum</name>
    <dbReference type="NCBI Taxonomy" id="35688"/>
    <lineage>
        <taxon>Eukaryota</taxon>
        <taxon>Rhodophyta</taxon>
        <taxon>Bangiophyceae</taxon>
        <taxon>Porphyridiales</taxon>
        <taxon>Porphyridiaceae</taxon>
        <taxon>Porphyridium</taxon>
    </lineage>
</organism>
<feature type="region of interest" description="Disordered" evidence="1">
    <location>
        <begin position="307"/>
        <end position="337"/>
    </location>
</feature>
<feature type="compositionally biased region" description="Basic and acidic residues" evidence="1">
    <location>
        <begin position="318"/>
        <end position="328"/>
    </location>
</feature>
<comment type="caution">
    <text evidence="2">The sequence shown here is derived from an EMBL/GenBank/DDBJ whole genome shotgun (WGS) entry which is preliminary data.</text>
</comment>
<protein>
    <submittedName>
        <fullName evidence="2">Uncharacterized protein</fullName>
    </submittedName>
</protein>
<dbReference type="EMBL" id="VRMN01000008">
    <property type="protein sequence ID" value="KAA8492865.1"/>
    <property type="molecule type" value="Genomic_DNA"/>
</dbReference>
<evidence type="ECO:0000313" key="3">
    <source>
        <dbReference type="Proteomes" id="UP000324585"/>
    </source>
</evidence>
<evidence type="ECO:0000313" key="2">
    <source>
        <dbReference type="EMBL" id="KAA8492865.1"/>
    </source>
</evidence>
<proteinExistence type="predicted"/>
<evidence type="ECO:0000256" key="1">
    <source>
        <dbReference type="SAM" id="MobiDB-lite"/>
    </source>
</evidence>